<organism evidence="1 2">
    <name type="scientific">Dysosmobacter segnis</name>
    <dbReference type="NCBI Taxonomy" id="2763042"/>
    <lineage>
        <taxon>Bacteria</taxon>
        <taxon>Bacillati</taxon>
        <taxon>Bacillota</taxon>
        <taxon>Clostridia</taxon>
        <taxon>Eubacteriales</taxon>
        <taxon>Oscillospiraceae</taxon>
        <taxon>Dysosmobacter</taxon>
    </lineage>
</organism>
<name>A0A923MFP1_9FIRM</name>
<dbReference type="EMBL" id="JACOQI010000004">
    <property type="protein sequence ID" value="MBC5769845.1"/>
    <property type="molecule type" value="Genomic_DNA"/>
</dbReference>
<keyword evidence="2" id="KW-1185">Reference proteome</keyword>
<sequence>MNKTANFQLTQWEKTDRILMEEFNSDNEKIDTALKSSADGVAALQTALASCGNCKIVYGTYTGTGKAGSANPNKLTFDGDPLFVIIKGSIGSAPTLGIQAMRGWYTAYTGSADSSTVCHLTWGEHSLSWYNSQSSSDQFNTSDSVYPYIALFATQE</sequence>
<proteinExistence type="predicted"/>
<reference evidence="1" key="1">
    <citation type="submission" date="2020-08" db="EMBL/GenBank/DDBJ databases">
        <title>Genome public.</title>
        <authorList>
            <person name="Liu C."/>
            <person name="Sun Q."/>
        </authorList>
    </citation>
    <scope>NUCLEOTIDE SEQUENCE</scope>
    <source>
        <strain evidence="1">BX15</strain>
    </source>
</reference>
<dbReference type="Proteomes" id="UP000620327">
    <property type="component" value="Unassembled WGS sequence"/>
</dbReference>
<comment type="caution">
    <text evidence="1">The sequence shown here is derived from an EMBL/GenBank/DDBJ whole genome shotgun (WGS) entry which is preliminary data.</text>
</comment>
<protein>
    <submittedName>
        <fullName evidence="1">Uncharacterized protein</fullName>
    </submittedName>
</protein>
<evidence type="ECO:0000313" key="2">
    <source>
        <dbReference type="Proteomes" id="UP000620327"/>
    </source>
</evidence>
<dbReference type="AlphaFoldDB" id="A0A923MFP1"/>
<dbReference type="RefSeq" id="WP_187014197.1">
    <property type="nucleotide sequence ID" value="NZ_JACOQI010000004.1"/>
</dbReference>
<accession>A0A923MFP1</accession>
<gene>
    <name evidence="1" type="ORF">H8Z83_05830</name>
</gene>
<evidence type="ECO:0000313" key="1">
    <source>
        <dbReference type="EMBL" id="MBC5769845.1"/>
    </source>
</evidence>